<dbReference type="RefSeq" id="WP_092942760.1">
    <property type="nucleotide sequence ID" value="NZ_FONX01000037.1"/>
</dbReference>
<name>A0A1I2HYB8_9BURK</name>
<dbReference type="STRING" id="1177982.SAMN04489711_1376"/>
<accession>A0A1I2HYB8</accession>
<organism evidence="1 2">
    <name type="scientific">Paracidovorax wautersii</name>
    <dbReference type="NCBI Taxonomy" id="1177982"/>
    <lineage>
        <taxon>Bacteria</taxon>
        <taxon>Pseudomonadati</taxon>
        <taxon>Pseudomonadota</taxon>
        <taxon>Betaproteobacteria</taxon>
        <taxon>Burkholderiales</taxon>
        <taxon>Comamonadaceae</taxon>
        <taxon>Paracidovorax</taxon>
    </lineage>
</organism>
<protein>
    <submittedName>
        <fullName evidence="1">Uncharacterized protein</fullName>
    </submittedName>
</protein>
<gene>
    <name evidence="1" type="ORF">SAMN04489711_1376</name>
</gene>
<proteinExistence type="predicted"/>
<sequence>MNAIASPAEVPASADLDSSYVVVAPYQLAEFQRRLGKLNAKAEKFGLPPITILSNTPTVYERESEMVGGDMDRILTTLRRLPEGVVAKNPVIMNRLKIEYPEVKLGNWQVVGRLEAFEETNLLFAVTDREDDRTQVRAASLQPICCEHCNSKRKRKESFILRDLESGEYKQVGSSCLEDHTGIDPAAALFLAKMYEMVRVTEGEADEFGRAGRANAVSTLEYLSHVSFLVERHGFVSAAKARDGGGAATYSDAIDLPYAMQDSRDLAHQVQAARAENDAKAQAVREWYAAKSPDSDFDRNVQLLLSRDYLHIDSRHLALAAASVAQYNREHQAELERKAPSRHIGTPGQKMSGVVTIDRVLEIDNPYAYNARSFILLMRDELGNRIKWKTSAATQEMVNGAGRTMSASFKVSKHDEYKGQ</sequence>
<dbReference type="Proteomes" id="UP000199119">
    <property type="component" value="Unassembled WGS sequence"/>
</dbReference>
<dbReference type="EMBL" id="FONX01000037">
    <property type="protein sequence ID" value="SFF33777.1"/>
    <property type="molecule type" value="Genomic_DNA"/>
</dbReference>
<dbReference type="OrthoDB" id="9150575at2"/>
<dbReference type="AlphaFoldDB" id="A0A1I2HYB8"/>
<reference evidence="2" key="1">
    <citation type="submission" date="2016-10" db="EMBL/GenBank/DDBJ databases">
        <authorList>
            <person name="Varghese N."/>
            <person name="Submissions S."/>
        </authorList>
    </citation>
    <scope>NUCLEOTIDE SEQUENCE [LARGE SCALE GENOMIC DNA]</scope>
    <source>
        <strain evidence="2">DSM 27981</strain>
    </source>
</reference>
<feature type="non-terminal residue" evidence="1">
    <location>
        <position position="420"/>
    </location>
</feature>
<evidence type="ECO:0000313" key="2">
    <source>
        <dbReference type="Proteomes" id="UP000199119"/>
    </source>
</evidence>
<keyword evidence="2" id="KW-1185">Reference proteome</keyword>
<evidence type="ECO:0000313" key="1">
    <source>
        <dbReference type="EMBL" id="SFF33777.1"/>
    </source>
</evidence>